<dbReference type="Pfam" id="PF13489">
    <property type="entry name" value="Methyltransf_23"/>
    <property type="match status" value="1"/>
</dbReference>
<keyword evidence="7" id="KW-1185">Reference proteome</keyword>
<dbReference type="EC" id="2.1.1.-" evidence="4"/>
<dbReference type="Gene3D" id="3.40.50.150">
    <property type="entry name" value="Vaccinia Virus protein VP39"/>
    <property type="match status" value="1"/>
</dbReference>
<dbReference type="SUPFAM" id="SSF53335">
    <property type="entry name" value="S-adenosyl-L-methionine-dependent methyltransferases"/>
    <property type="match status" value="1"/>
</dbReference>
<keyword evidence="3 4" id="KW-0808">Transferase</keyword>
<dbReference type="EMBL" id="KV426105">
    <property type="protein sequence ID" value="KZV88186.1"/>
    <property type="molecule type" value="Genomic_DNA"/>
</dbReference>
<dbReference type="InterPro" id="IPR029063">
    <property type="entry name" value="SAM-dependent_MTases_sf"/>
</dbReference>
<evidence type="ECO:0000256" key="3">
    <source>
        <dbReference type="ARBA" id="ARBA00022679"/>
    </source>
</evidence>
<evidence type="ECO:0000256" key="5">
    <source>
        <dbReference type="SAM" id="MobiDB-lite"/>
    </source>
</evidence>
<dbReference type="STRING" id="1314781.A0A165F1R5"/>
<comment type="function">
    <text evidence="4">S-adenosyl-L-methionine-dependent methyltransferase.</text>
</comment>
<reference evidence="6 7" key="1">
    <citation type="journal article" date="2016" name="Mol. Biol. Evol.">
        <title>Comparative Genomics of Early-Diverging Mushroom-Forming Fungi Provides Insights into the Origins of Lignocellulose Decay Capabilities.</title>
        <authorList>
            <person name="Nagy L.G."/>
            <person name="Riley R."/>
            <person name="Tritt A."/>
            <person name="Adam C."/>
            <person name="Daum C."/>
            <person name="Floudas D."/>
            <person name="Sun H."/>
            <person name="Yadav J.S."/>
            <person name="Pangilinan J."/>
            <person name="Larsson K.H."/>
            <person name="Matsuura K."/>
            <person name="Barry K."/>
            <person name="Labutti K."/>
            <person name="Kuo R."/>
            <person name="Ohm R.A."/>
            <person name="Bhattacharya S.S."/>
            <person name="Shirouzu T."/>
            <person name="Yoshinaga Y."/>
            <person name="Martin F.M."/>
            <person name="Grigoriev I.V."/>
            <person name="Hibbett D.S."/>
        </authorList>
    </citation>
    <scope>NUCLEOTIDE SEQUENCE [LARGE SCALE GENOMIC DNA]</scope>
    <source>
        <strain evidence="6 7">HHB12029</strain>
    </source>
</reference>
<evidence type="ECO:0000313" key="7">
    <source>
        <dbReference type="Proteomes" id="UP000077266"/>
    </source>
</evidence>
<feature type="region of interest" description="Disordered" evidence="5">
    <location>
        <begin position="1"/>
        <end position="39"/>
    </location>
</feature>
<dbReference type="FunCoup" id="A0A165F1R5">
    <property type="interactions" value="708"/>
</dbReference>
<dbReference type="PANTHER" id="PTHR22809">
    <property type="entry name" value="METHYLTRANSFERASE-RELATED"/>
    <property type="match status" value="1"/>
</dbReference>
<evidence type="ECO:0000256" key="4">
    <source>
        <dbReference type="PIRNR" id="PIRNR037755"/>
    </source>
</evidence>
<sequence length="340" mass="38557">MDPVDIDDFEEVAQVVPSDEPEPPKKTSSVQNRDEDAPFGSRYLVNEDDVFTKNAWDHVPAPEGYDDFVNAALDRQKQNPVSDFEKTKVCGPGMAARHWDIFYKNNQANFFRDRRWLNIEFPELVAVSQEDAPPARVLEVGCGAGNTVLPVLAGNLNPHLALYACDFSPRAVSLVQSHELYTSPPAGTIFASVWDLTSDALPEDIEPGSIDIIVLIFVMSALQPSEWVQAVRNMHTLLRPGGRVLFRDYGRHDLAQLRFKAGRLLEDNFYIRGDRTRVYFFELEELEKIFGAPHPDTGVPLFAVDKLGVDRRLLVNRKRQLKMYRVWMQGKFVKPHTSAE</sequence>
<organism evidence="6 7">
    <name type="scientific">Exidia glandulosa HHB12029</name>
    <dbReference type="NCBI Taxonomy" id="1314781"/>
    <lineage>
        <taxon>Eukaryota</taxon>
        <taxon>Fungi</taxon>
        <taxon>Dikarya</taxon>
        <taxon>Basidiomycota</taxon>
        <taxon>Agaricomycotina</taxon>
        <taxon>Agaricomycetes</taxon>
        <taxon>Auriculariales</taxon>
        <taxon>Exidiaceae</taxon>
        <taxon>Exidia</taxon>
    </lineage>
</organism>
<dbReference type="GO" id="GO:0032259">
    <property type="term" value="P:methylation"/>
    <property type="evidence" value="ECO:0007669"/>
    <property type="project" value="UniProtKB-KW"/>
</dbReference>
<comment type="similarity">
    <text evidence="1 4">Belongs to the methyltransferase superfamily. METL family.</text>
</comment>
<dbReference type="PANTHER" id="PTHR22809:SF11">
    <property type="entry name" value="TRNA N(3)-METHYLCYTIDINE METHYLTRANSFERASE METTL2"/>
    <property type="match status" value="1"/>
</dbReference>
<accession>A0A165F1R5</accession>
<dbReference type="PIRSF" id="PIRSF037755">
    <property type="entry name" value="Mettl2_prd"/>
    <property type="match status" value="1"/>
</dbReference>
<evidence type="ECO:0000256" key="1">
    <source>
        <dbReference type="ARBA" id="ARBA00009725"/>
    </source>
</evidence>
<proteinExistence type="inferred from homology"/>
<feature type="compositionally biased region" description="Acidic residues" evidence="5">
    <location>
        <begin position="1"/>
        <end position="11"/>
    </location>
</feature>
<protein>
    <recommendedName>
        <fullName evidence="4">tRNA N(3)-methylcytidine methyltransferase</fullName>
        <ecNumber evidence="4">2.1.1.-</ecNumber>
    </recommendedName>
</protein>
<dbReference type="CDD" id="cd02440">
    <property type="entry name" value="AdoMet_MTases"/>
    <property type="match status" value="1"/>
</dbReference>
<name>A0A165F1R5_EXIGL</name>
<dbReference type="OrthoDB" id="417697at2759"/>
<evidence type="ECO:0000313" key="6">
    <source>
        <dbReference type="EMBL" id="KZV88186.1"/>
    </source>
</evidence>
<dbReference type="AlphaFoldDB" id="A0A165F1R5"/>
<dbReference type="InParanoid" id="A0A165F1R5"/>
<evidence type="ECO:0000256" key="2">
    <source>
        <dbReference type="ARBA" id="ARBA00022603"/>
    </source>
</evidence>
<dbReference type="Proteomes" id="UP000077266">
    <property type="component" value="Unassembled WGS sequence"/>
</dbReference>
<keyword evidence="2 4" id="KW-0489">Methyltransferase</keyword>
<gene>
    <name evidence="6" type="ORF">EXIGLDRAFT_722884</name>
</gene>
<dbReference type="InterPro" id="IPR026113">
    <property type="entry name" value="METTL2/6/8-like"/>
</dbReference>
<dbReference type="GO" id="GO:0052735">
    <property type="term" value="F:tRNA (cytidine-3-)-methyltransferase activity"/>
    <property type="evidence" value="ECO:0007669"/>
    <property type="project" value="TreeGrafter"/>
</dbReference>